<dbReference type="PROSITE" id="PS50987">
    <property type="entry name" value="HTH_ARSR_2"/>
    <property type="match status" value="1"/>
</dbReference>
<dbReference type="KEGG" id="cqn:G7Y29_07965"/>
<dbReference type="InterPro" id="IPR051011">
    <property type="entry name" value="Metal_resp_trans_reg"/>
</dbReference>
<evidence type="ECO:0000256" key="2">
    <source>
        <dbReference type="ARBA" id="ARBA00023125"/>
    </source>
</evidence>
<dbReference type="InterPro" id="IPR036390">
    <property type="entry name" value="WH_DNA-bd_sf"/>
</dbReference>
<reference evidence="6 7" key="1">
    <citation type="submission" date="2020-11" db="EMBL/GenBank/DDBJ databases">
        <title>Corynebacterium sp. MC1420.</title>
        <authorList>
            <person name="Zhou J."/>
        </authorList>
    </citation>
    <scope>NUCLEOTIDE SEQUENCE [LARGE SCALE GENOMIC DNA]</scope>
    <source>
        <strain evidence="6 7">MC1420</strain>
    </source>
</reference>
<evidence type="ECO:0000256" key="1">
    <source>
        <dbReference type="ARBA" id="ARBA00023015"/>
    </source>
</evidence>
<dbReference type="GO" id="GO:0003677">
    <property type="term" value="F:DNA binding"/>
    <property type="evidence" value="ECO:0007669"/>
    <property type="project" value="UniProtKB-KW"/>
</dbReference>
<dbReference type="AlphaFoldDB" id="A0A7T0KP66"/>
<accession>A0A7T0KP66</accession>
<dbReference type="InterPro" id="IPR001845">
    <property type="entry name" value="HTH_ArsR_DNA-bd_dom"/>
</dbReference>
<dbReference type="Gene3D" id="1.10.10.10">
    <property type="entry name" value="Winged helix-like DNA-binding domain superfamily/Winged helix DNA-binding domain"/>
    <property type="match status" value="1"/>
</dbReference>
<feature type="region of interest" description="Disordered" evidence="4">
    <location>
        <begin position="106"/>
        <end position="147"/>
    </location>
</feature>
<dbReference type="EMBL" id="CP064955">
    <property type="protein sequence ID" value="QPK84336.1"/>
    <property type="molecule type" value="Genomic_DNA"/>
</dbReference>
<dbReference type="PRINTS" id="PR00778">
    <property type="entry name" value="HTHARSR"/>
</dbReference>
<dbReference type="SMART" id="SM00418">
    <property type="entry name" value="HTH_ARSR"/>
    <property type="match status" value="1"/>
</dbReference>
<sequence>MEGSPPPDLERTAELVSALDSPLRLQILLLLNDSPHVVHQIVGKLGESQPLVSQHLRVLKKSRLVGATRFGREVVYELAEPGIIDVIYELADLATLEEARDEVAARRRGRTELRSGSGAAAIVDPPSDVRPARDPGLLPHTPDPTHD</sequence>
<dbReference type="NCBIfam" id="NF033788">
    <property type="entry name" value="HTH_metalloreg"/>
    <property type="match status" value="1"/>
</dbReference>
<dbReference type="Pfam" id="PF01022">
    <property type="entry name" value="HTH_5"/>
    <property type="match status" value="1"/>
</dbReference>
<organism evidence="6 7">
    <name type="scientific">Corynebacterium qintianiae</name>
    <dbReference type="NCBI Taxonomy" id="2709392"/>
    <lineage>
        <taxon>Bacteria</taxon>
        <taxon>Bacillati</taxon>
        <taxon>Actinomycetota</taxon>
        <taxon>Actinomycetes</taxon>
        <taxon>Mycobacteriales</taxon>
        <taxon>Corynebacteriaceae</taxon>
        <taxon>Corynebacterium</taxon>
    </lineage>
</organism>
<dbReference type="Proteomes" id="UP000594586">
    <property type="component" value="Chromosome"/>
</dbReference>
<dbReference type="SUPFAM" id="SSF46785">
    <property type="entry name" value="Winged helix' DNA-binding domain"/>
    <property type="match status" value="1"/>
</dbReference>
<dbReference type="InterPro" id="IPR011991">
    <property type="entry name" value="ArsR-like_HTH"/>
</dbReference>
<keyword evidence="7" id="KW-1185">Reference proteome</keyword>
<keyword evidence="1" id="KW-0805">Transcription regulation</keyword>
<protein>
    <submittedName>
        <fullName evidence="6">Helix-turn-helix transcriptional regulator</fullName>
    </submittedName>
</protein>
<gene>
    <name evidence="6" type="ORF">G7Y29_07965</name>
</gene>
<proteinExistence type="predicted"/>
<dbReference type="PANTHER" id="PTHR43132">
    <property type="entry name" value="ARSENICAL RESISTANCE OPERON REPRESSOR ARSR-RELATED"/>
    <property type="match status" value="1"/>
</dbReference>
<evidence type="ECO:0000259" key="5">
    <source>
        <dbReference type="PROSITE" id="PS50987"/>
    </source>
</evidence>
<evidence type="ECO:0000256" key="3">
    <source>
        <dbReference type="ARBA" id="ARBA00023163"/>
    </source>
</evidence>
<dbReference type="InterPro" id="IPR036388">
    <property type="entry name" value="WH-like_DNA-bd_sf"/>
</dbReference>
<evidence type="ECO:0000313" key="6">
    <source>
        <dbReference type="EMBL" id="QPK84336.1"/>
    </source>
</evidence>
<name>A0A7T0KP66_9CORY</name>
<dbReference type="GO" id="GO:0003700">
    <property type="term" value="F:DNA-binding transcription factor activity"/>
    <property type="evidence" value="ECO:0007669"/>
    <property type="project" value="InterPro"/>
</dbReference>
<evidence type="ECO:0000313" key="7">
    <source>
        <dbReference type="Proteomes" id="UP000594586"/>
    </source>
</evidence>
<dbReference type="CDD" id="cd00090">
    <property type="entry name" value="HTH_ARSR"/>
    <property type="match status" value="1"/>
</dbReference>
<feature type="domain" description="HTH arsR-type" evidence="5">
    <location>
        <begin position="4"/>
        <end position="98"/>
    </location>
</feature>
<keyword evidence="2" id="KW-0238">DNA-binding</keyword>
<dbReference type="PANTHER" id="PTHR43132:SF2">
    <property type="entry name" value="ARSENICAL RESISTANCE OPERON REPRESSOR ARSR-RELATED"/>
    <property type="match status" value="1"/>
</dbReference>
<keyword evidence="3" id="KW-0804">Transcription</keyword>
<evidence type="ECO:0000256" key="4">
    <source>
        <dbReference type="SAM" id="MobiDB-lite"/>
    </source>
</evidence>